<dbReference type="GO" id="GO:0015643">
    <property type="term" value="F:toxic substance binding"/>
    <property type="evidence" value="ECO:0007669"/>
    <property type="project" value="InterPro"/>
</dbReference>
<evidence type="ECO:0000256" key="2">
    <source>
        <dbReference type="ARBA" id="ARBA00022649"/>
    </source>
</evidence>
<dbReference type="InterPro" id="IPR026262">
    <property type="entry name" value="DinJ"/>
</dbReference>
<dbReference type="GO" id="GO:0006355">
    <property type="term" value="P:regulation of DNA-templated transcription"/>
    <property type="evidence" value="ECO:0007669"/>
    <property type="project" value="InterPro"/>
</dbReference>
<comment type="similarity">
    <text evidence="1">Belongs to the RelB/DinJ antitoxin family.</text>
</comment>
<accession>A0A926EVR9</accession>
<evidence type="ECO:0000313" key="4">
    <source>
        <dbReference type="Proteomes" id="UP000601171"/>
    </source>
</evidence>
<keyword evidence="4" id="KW-1185">Reference proteome</keyword>
<dbReference type="Pfam" id="PF04221">
    <property type="entry name" value="RelB"/>
    <property type="match status" value="1"/>
</dbReference>
<comment type="caution">
    <text evidence="3">The sequence shown here is derived from an EMBL/GenBank/DDBJ whole genome shotgun (WGS) entry which is preliminary data.</text>
</comment>
<dbReference type="GO" id="GO:0000987">
    <property type="term" value="F:cis-regulatory region sequence-specific DNA binding"/>
    <property type="evidence" value="ECO:0007669"/>
    <property type="project" value="InterPro"/>
</dbReference>
<dbReference type="GO" id="GO:0006351">
    <property type="term" value="P:DNA-templated transcription"/>
    <property type="evidence" value="ECO:0007669"/>
    <property type="project" value="TreeGrafter"/>
</dbReference>
<sequence>MAQTNINIRMDEDLKKDFDKMCGELGINMTTAFNIFAKTVVRQRGIPFPVALDTPNAETLAAIEDVNKRRNMRGPFNSVKALMEDLNADD</sequence>
<gene>
    <name evidence="3" type="ORF">H8707_04260</name>
</gene>
<dbReference type="RefSeq" id="WP_262428911.1">
    <property type="nucleotide sequence ID" value="NZ_JACRTG010000012.1"/>
</dbReference>
<dbReference type="NCBIfam" id="TIGR02384">
    <property type="entry name" value="RelB_DinJ"/>
    <property type="match status" value="1"/>
</dbReference>
<keyword evidence="2" id="KW-1277">Toxin-antitoxin system</keyword>
<protein>
    <submittedName>
        <fullName evidence="3">Type II toxin-antitoxin system RelB/DinJ family antitoxin</fullName>
    </submittedName>
</protein>
<dbReference type="EMBL" id="JACRTG010000012">
    <property type="protein sequence ID" value="MBC8587452.1"/>
    <property type="molecule type" value="Genomic_DNA"/>
</dbReference>
<reference evidence="3" key="1">
    <citation type="submission" date="2020-08" db="EMBL/GenBank/DDBJ databases">
        <title>Genome public.</title>
        <authorList>
            <person name="Liu C."/>
            <person name="Sun Q."/>
        </authorList>
    </citation>
    <scope>NUCLEOTIDE SEQUENCE</scope>
    <source>
        <strain evidence="3">BX21</strain>
    </source>
</reference>
<dbReference type="PIRSF" id="PIRSF003108">
    <property type="entry name" value="DinJ"/>
    <property type="match status" value="1"/>
</dbReference>
<dbReference type="PANTHER" id="PTHR38781">
    <property type="entry name" value="ANTITOXIN DINJ-RELATED"/>
    <property type="match status" value="1"/>
</dbReference>
<dbReference type="PANTHER" id="PTHR38781:SF1">
    <property type="entry name" value="ANTITOXIN DINJ-RELATED"/>
    <property type="match status" value="1"/>
</dbReference>
<evidence type="ECO:0000313" key="3">
    <source>
        <dbReference type="EMBL" id="MBC8587452.1"/>
    </source>
</evidence>
<dbReference type="InterPro" id="IPR007337">
    <property type="entry name" value="RelB/DinJ"/>
</dbReference>
<proteinExistence type="inferred from homology"/>
<dbReference type="Gene3D" id="1.10.1220.10">
    <property type="entry name" value="Met repressor-like"/>
    <property type="match status" value="1"/>
</dbReference>
<name>A0A926EVR9_9FIRM</name>
<dbReference type="InterPro" id="IPR013321">
    <property type="entry name" value="Arc_rbn_hlx_hlx"/>
</dbReference>
<dbReference type="AlphaFoldDB" id="A0A926EVR9"/>
<evidence type="ECO:0000256" key="1">
    <source>
        <dbReference type="ARBA" id="ARBA00010562"/>
    </source>
</evidence>
<organism evidence="3 4">
    <name type="scientific">Paratissierella segnis</name>
    <dbReference type="NCBI Taxonomy" id="2763679"/>
    <lineage>
        <taxon>Bacteria</taxon>
        <taxon>Bacillati</taxon>
        <taxon>Bacillota</taxon>
        <taxon>Tissierellia</taxon>
        <taxon>Tissierellales</taxon>
        <taxon>Tissierellaceae</taxon>
        <taxon>Paratissierella</taxon>
    </lineage>
</organism>
<dbReference type="GO" id="GO:0044010">
    <property type="term" value="P:single-species biofilm formation"/>
    <property type="evidence" value="ECO:0007669"/>
    <property type="project" value="InterPro"/>
</dbReference>
<dbReference type="Proteomes" id="UP000601171">
    <property type="component" value="Unassembled WGS sequence"/>
</dbReference>